<accession>A0ABQ4SHK8</accession>
<evidence type="ECO:0000313" key="2">
    <source>
        <dbReference type="Proteomes" id="UP001055153"/>
    </source>
</evidence>
<proteinExistence type="predicted"/>
<dbReference type="RefSeq" id="WP_238239790.1">
    <property type="nucleotide sequence ID" value="NZ_BPQQ01000060.1"/>
</dbReference>
<organism evidence="1 2">
    <name type="scientific">Methylobacterium isbiliense</name>
    <dbReference type="NCBI Taxonomy" id="315478"/>
    <lineage>
        <taxon>Bacteria</taxon>
        <taxon>Pseudomonadati</taxon>
        <taxon>Pseudomonadota</taxon>
        <taxon>Alphaproteobacteria</taxon>
        <taxon>Hyphomicrobiales</taxon>
        <taxon>Methylobacteriaceae</taxon>
        <taxon>Methylobacterium</taxon>
    </lineage>
</organism>
<protein>
    <recommendedName>
        <fullName evidence="3">Nitrogen fixation protein FixH</fullName>
    </recommendedName>
</protein>
<dbReference type="InterPro" id="IPR018037">
    <property type="entry name" value="FixH_proteobacterial"/>
</dbReference>
<dbReference type="InterPro" id="IPR008620">
    <property type="entry name" value="FixH"/>
</dbReference>
<reference evidence="1" key="1">
    <citation type="journal article" date="2021" name="Front. Microbiol.">
        <title>Comprehensive Comparative Genomics and Phenotyping of Methylobacterium Species.</title>
        <authorList>
            <person name="Alessa O."/>
            <person name="Ogura Y."/>
            <person name="Fujitani Y."/>
            <person name="Takami H."/>
            <person name="Hayashi T."/>
            <person name="Sahin N."/>
            <person name="Tani A."/>
        </authorList>
    </citation>
    <scope>NUCLEOTIDE SEQUENCE</scope>
    <source>
        <strain evidence="1">DSM 17168</strain>
    </source>
</reference>
<dbReference type="EMBL" id="BPQQ01000060">
    <property type="protein sequence ID" value="GJE02715.1"/>
    <property type="molecule type" value="Genomic_DNA"/>
</dbReference>
<sequence length="170" mass="18397">MRTPLPPASETRPRLTGRRIFALFAVFFGTIASADAILVTSAVRTWTGLEEPSPYRASQRYNAALHAARAQDDRGWTLESAVRREGRAGVALSVTLRDRDGTPLDGRTVLARLERPTDKRADLSVALADAGPGTYAGRVGAVAGGQWDLVVEVREDGAVAFRRKARLVLN</sequence>
<gene>
    <name evidence="1" type="ORF">GMJLKIPL_4664</name>
</gene>
<name>A0ABQ4SHK8_9HYPH</name>
<evidence type="ECO:0008006" key="3">
    <source>
        <dbReference type="Google" id="ProtNLM"/>
    </source>
</evidence>
<reference evidence="1" key="2">
    <citation type="submission" date="2021-08" db="EMBL/GenBank/DDBJ databases">
        <authorList>
            <person name="Tani A."/>
            <person name="Ola A."/>
            <person name="Ogura Y."/>
            <person name="Katsura K."/>
            <person name="Hayashi T."/>
        </authorList>
    </citation>
    <scope>NUCLEOTIDE SEQUENCE</scope>
    <source>
        <strain evidence="1">DSM 17168</strain>
    </source>
</reference>
<comment type="caution">
    <text evidence="1">The sequence shown here is derived from an EMBL/GenBank/DDBJ whole genome shotgun (WGS) entry which is preliminary data.</text>
</comment>
<dbReference type="Proteomes" id="UP001055153">
    <property type="component" value="Unassembled WGS sequence"/>
</dbReference>
<evidence type="ECO:0000313" key="1">
    <source>
        <dbReference type="EMBL" id="GJE02715.1"/>
    </source>
</evidence>
<dbReference type="Pfam" id="PF05751">
    <property type="entry name" value="FixH"/>
    <property type="match status" value="1"/>
</dbReference>
<dbReference type="PIRSF" id="PIRSF011386">
    <property type="entry name" value="FixH"/>
    <property type="match status" value="1"/>
</dbReference>
<keyword evidence="2" id="KW-1185">Reference proteome</keyword>